<organism evidence="1 2">
    <name type="scientific">Polaribacter aquimarinus</name>
    <dbReference type="NCBI Taxonomy" id="2100726"/>
    <lineage>
        <taxon>Bacteria</taxon>
        <taxon>Pseudomonadati</taxon>
        <taxon>Bacteroidota</taxon>
        <taxon>Flavobacteriia</taxon>
        <taxon>Flavobacteriales</taxon>
        <taxon>Flavobacteriaceae</taxon>
    </lineage>
</organism>
<dbReference type="OrthoDB" id="603275at2"/>
<gene>
    <name evidence="1" type="ORF">DIS07_05855</name>
</gene>
<dbReference type="RefSeq" id="WP_109404292.1">
    <property type="nucleotide sequence ID" value="NZ_QFFG01000002.1"/>
</dbReference>
<protein>
    <recommendedName>
        <fullName evidence="3">TonB-dependent receptor</fullName>
    </recommendedName>
</protein>
<evidence type="ECO:0008006" key="3">
    <source>
        <dbReference type="Google" id="ProtNLM"/>
    </source>
</evidence>
<dbReference type="EMBL" id="QFFG01000002">
    <property type="protein sequence ID" value="PWG05960.1"/>
    <property type="molecule type" value="Genomic_DNA"/>
</dbReference>
<proteinExistence type="predicted"/>
<evidence type="ECO:0000313" key="2">
    <source>
        <dbReference type="Proteomes" id="UP000245670"/>
    </source>
</evidence>
<dbReference type="Pfam" id="PF13715">
    <property type="entry name" value="CarbopepD_reg_2"/>
    <property type="match status" value="1"/>
</dbReference>
<dbReference type="SUPFAM" id="SSF49464">
    <property type="entry name" value="Carboxypeptidase regulatory domain-like"/>
    <property type="match status" value="1"/>
</dbReference>
<evidence type="ECO:0000313" key="1">
    <source>
        <dbReference type="EMBL" id="PWG05960.1"/>
    </source>
</evidence>
<reference evidence="1 2" key="1">
    <citation type="submission" date="2018-05" db="EMBL/GenBank/DDBJ databases">
        <title>Polaribacter aquimarinus sp. nov., isolated from sediment in a sediment of sea.</title>
        <authorList>
            <person name="Lu D."/>
        </authorList>
    </citation>
    <scope>NUCLEOTIDE SEQUENCE [LARGE SCALE GENOMIC DNA]</scope>
    <source>
        <strain evidence="1 2">ZY113</strain>
    </source>
</reference>
<dbReference type="Proteomes" id="UP000245670">
    <property type="component" value="Unassembled WGS sequence"/>
</dbReference>
<name>A0A2U2JC96_9FLAO</name>
<keyword evidence="2" id="KW-1185">Reference proteome</keyword>
<dbReference type="InterPro" id="IPR008969">
    <property type="entry name" value="CarboxyPept-like_regulatory"/>
</dbReference>
<dbReference type="AlphaFoldDB" id="A0A2U2JC96"/>
<comment type="caution">
    <text evidence="1">The sequence shown here is derived from an EMBL/GenBank/DDBJ whole genome shotgun (WGS) entry which is preliminary data.</text>
</comment>
<sequence length="889" mass="102035">MKKNPLTYILLLFSITTFSQKVTLYGVIKDSLQNPLSYANVIAKPKDVSKNLQFAITDNEGYYKLVLAKGDTITISISYLGYKPINYEFVALKSTKKDFVLQQSSEQLDEVVIEMPVTVRGDTTTYNTQKFIDGSERKLKNVLKKLPGVEVNKDGSVTVQGKKVTKMLVDGKKFFGGSSKLAVENIPADAVDKVKVIDNYNEVAFLKGLTDSDDMAMDIQLKEDKKRFVFGDLEAGKGNSNFYKTSANLFYYSPKTNVNFIGNINNIGEKTFTFRDYMSFSGGVNAIFSGNFNYKGGDFSQFLQNRDVVESRQKFGALNITKTTSSKLDVAGYFIFSNSDIKNAIETQNQYATLTEDRTNTTVADNTLGIGNLNVEYTPNDKEKWYARTQIKRTNNANENSLVSVVAANTNTIGTDRNLIATYINQNIEWHKRQSDKHTFSSIVNYVFDKNNQNAFWQTQDNAFNGLIPITEQSLYLINQIKNTTTQNIDAVFKHFWEVNNNNHIYTTMGNKLLLEQFFTDDSQTLDDGTTNNFAQNGFGNDLDFKLNDLFVGVQYKFRTGIFTVKQGVFAHNYNWSLHQQTQLDQNKWVILPEFLAKIEFNKSKKITINYNLKTSFSDASRFANRFFLQSYNSVFRGNERLQNNLFHAARIYYSRFSLYRGLLLFSSLSYNKQVKGVRNTVQFDTNNTNPALRVNQFLTAQLFDNPSESLRGNIHLEKTIKELKYKFDVGFFNNQYLQQIDNVLQTNKNKNYDYEIAIETLFDDFPTLEIGFKQNVGRFISSNNTSKFTTTSPFINVDYDFLEGFIFNFDYTKSNYQNKTLNQKNVYEIANATLSYRQENSAWSFKLKAQNLFNAQFKQSNSFNDFLISDRRTFILPRILLFSIGYNL</sequence>
<accession>A0A2U2JC96</accession>
<dbReference type="SUPFAM" id="SSF56935">
    <property type="entry name" value="Porins"/>
    <property type="match status" value="1"/>
</dbReference>